<dbReference type="Proteomes" id="UP000292447">
    <property type="component" value="Chromosome V"/>
</dbReference>
<gene>
    <name evidence="1" type="ORF">METSCH_E01250</name>
</gene>
<dbReference type="EMBL" id="CP034460">
    <property type="protein sequence ID" value="QBM89890.1"/>
    <property type="molecule type" value="Genomic_DNA"/>
</dbReference>
<protein>
    <submittedName>
        <fullName evidence="1">Uncharacterized protein</fullName>
    </submittedName>
</protein>
<proteinExistence type="predicted"/>
<keyword evidence="2" id="KW-1185">Reference proteome</keyword>
<accession>A0A4P6XR26</accession>
<evidence type="ECO:0000313" key="1">
    <source>
        <dbReference type="EMBL" id="QBM89890.1"/>
    </source>
</evidence>
<evidence type="ECO:0000313" key="2">
    <source>
        <dbReference type="Proteomes" id="UP000292447"/>
    </source>
</evidence>
<sequence>MKQMCHSQIWATQFCHPMTHSVKFEPYSYSNFCHRPIQRCSHLHSWPLPACRHAYRIAVIFRITLCACVQTPHPTNKPPCGRSTSIPIGQLSASPLILTKGQYSNLNFLKKNSNSLPVETQFFLIDLGPPCPPWPSHSISTCRQVFSVVDFRALVYS</sequence>
<reference evidence="2" key="1">
    <citation type="submission" date="2019-03" db="EMBL/GenBank/DDBJ databases">
        <title>Snf2 controls pulcherriminic acid biosynthesis and connects pigmentation and antifungal activity of the yeast Metschnikowia pulcherrima.</title>
        <authorList>
            <person name="Gore-Lloyd D."/>
            <person name="Sumann I."/>
            <person name="Brachmann A.O."/>
            <person name="Schneeberger K."/>
            <person name="Ortiz-Merino R.A."/>
            <person name="Moreno-Beltran M."/>
            <person name="Schlaefli M."/>
            <person name="Kirner P."/>
            <person name="Santos Kron A."/>
            <person name="Wolfe K.H."/>
            <person name="Piel J."/>
            <person name="Ahrens C.H."/>
            <person name="Henk D."/>
            <person name="Freimoser F.M."/>
        </authorList>
    </citation>
    <scope>NUCLEOTIDE SEQUENCE [LARGE SCALE GENOMIC DNA]</scope>
    <source>
        <strain evidence="2">APC 1.2</strain>
    </source>
</reference>
<name>A0A4P6XR26_9ASCO</name>
<organism evidence="1 2">
    <name type="scientific">Metschnikowia aff. pulcherrima</name>
    <dbReference type="NCBI Taxonomy" id="2163413"/>
    <lineage>
        <taxon>Eukaryota</taxon>
        <taxon>Fungi</taxon>
        <taxon>Dikarya</taxon>
        <taxon>Ascomycota</taxon>
        <taxon>Saccharomycotina</taxon>
        <taxon>Pichiomycetes</taxon>
        <taxon>Metschnikowiaceae</taxon>
        <taxon>Metschnikowia</taxon>
    </lineage>
</organism>
<dbReference type="AlphaFoldDB" id="A0A4P6XR26"/>